<dbReference type="KEGG" id="nfl:COO91_10925"/>
<accession>A0A2K8TAG7</accession>
<proteinExistence type="predicted"/>
<name>A0A2K8TAG7_9NOSO</name>
<gene>
    <name evidence="1" type="ORF">COO91_10925</name>
</gene>
<organism evidence="1 2">
    <name type="scientific">Nostoc flagelliforme CCNUN1</name>
    <dbReference type="NCBI Taxonomy" id="2038116"/>
    <lineage>
        <taxon>Bacteria</taxon>
        <taxon>Bacillati</taxon>
        <taxon>Cyanobacteriota</taxon>
        <taxon>Cyanophyceae</taxon>
        <taxon>Nostocales</taxon>
        <taxon>Nostocaceae</taxon>
        <taxon>Nostoc</taxon>
    </lineage>
</organism>
<keyword evidence="1" id="KW-0614">Plasmid</keyword>
<geneLocation type="plasmid" evidence="2">
    <name>pnfsy08</name>
</geneLocation>
<protein>
    <submittedName>
        <fullName evidence="1">Uncharacterized protein</fullName>
    </submittedName>
</protein>
<sequence length="46" mass="5208">MPSDRTFNPIPKYIESVSKMLWPFQVIKCPALAFRLKGGTPINPMS</sequence>
<evidence type="ECO:0000313" key="2">
    <source>
        <dbReference type="Proteomes" id="UP000232003"/>
    </source>
</evidence>
<evidence type="ECO:0000313" key="1">
    <source>
        <dbReference type="EMBL" id="AUB44687.1"/>
    </source>
</evidence>
<reference evidence="1 2" key="1">
    <citation type="submission" date="2017-11" db="EMBL/GenBank/DDBJ databases">
        <title>Complete genome of a free-living desiccation-tolerant cyanobacterium and its photosynthetic adaptation to extreme terrestrial habitat.</title>
        <authorList>
            <person name="Shang J."/>
        </authorList>
    </citation>
    <scope>NUCLEOTIDE SEQUENCE [LARGE SCALE GENOMIC DNA]</scope>
    <source>
        <strain evidence="1 2">CCNUN1</strain>
        <plasmid evidence="2">pnfsy08</plasmid>
    </source>
</reference>
<dbReference type="EMBL" id="CP024793">
    <property type="protein sequence ID" value="AUB44687.1"/>
    <property type="molecule type" value="Genomic_DNA"/>
</dbReference>
<dbReference type="AlphaFoldDB" id="A0A2K8TAG7"/>
<dbReference type="Proteomes" id="UP000232003">
    <property type="component" value="Plasmid pNFSY08"/>
</dbReference>
<keyword evidence="2" id="KW-1185">Reference proteome</keyword>